<keyword evidence="2" id="KW-0548">Nucleotidyltransferase</keyword>
<comment type="caution">
    <text evidence="2">The sequence shown here is derived from an EMBL/GenBank/DDBJ whole genome shotgun (WGS) entry which is preliminary data.</text>
</comment>
<dbReference type="PROSITE" id="PS50878">
    <property type="entry name" value="RT_POL"/>
    <property type="match status" value="1"/>
</dbReference>
<dbReference type="InterPro" id="IPR043502">
    <property type="entry name" value="DNA/RNA_pol_sf"/>
</dbReference>
<dbReference type="EMBL" id="JACIDE010000010">
    <property type="protein sequence ID" value="MBB4074052.1"/>
    <property type="molecule type" value="Genomic_DNA"/>
</dbReference>
<dbReference type="InterPro" id="IPR000477">
    <property type="entry name" value="RT_dom"/>
</dbReference>
<accession>A0A840DRA3</accession>
<dbReference type="PANTHER" id="PTHR34047">
    <property type="entry name" value="NUCLEAR INTRON MATURASE 1, MITOCHONDRIAL-RELATED"/>
    <property type="match status" value="1"/>
</dbReference>
<evidence type="ECO:0000313" key="3">
    <source>
        <dbReference type="Proteomes" id="UP000559598"/>
    </source>
</evidence>
<feature type="domain" description="Reverse transcriptase" evidence="1">
    <location>
        <begin position="1"/>
        <end position="274"/>
    </location>
</feature>
<keyword evidence="2" id="KW-0808">Transferase</keyword>
<dbReference type="Pfam" id="PF00078">
    <property type="entry name" value="RVT_1"/>
    <property type="match status" value="1"/>
</dbReference>
<dbReference type="InterPro" id="IPR051083">
    <property type="entry name" value="GrpII_Intron_Splice-Mob/Def"/>
</dbReference>
<dbReference type="AlphaFoldDB" id="A0A840DRA3"/>
<protein>
    <submittedName>
        <fullName evidence="2">Retron-type reverse transcriptase</fullName>
    </submittedName>
</protein>
<reference evidence="2 3" key="1">
    <citation type="submission" date="2020-08" db="EMBL/GenBank/DDBJ databases">
        <title>Genomic Encyclopedia of Type Strains, Phase IV (KMG-IV): sequencing the most valuable type-strain genomes for metagenomic binning, comparative biology and taxonomic classification.</title>
        <authorList>
            <person name="Goeker M."/>
        </authorList>
    </citation>
    <scope>NUCLEOTIDE SEQUENCE [LARGE SCALE GENOMIC DNA]</scope>
    <source>
        <strain evidence="2 3">DSM 17075</strain>
    </source>
</reference>
<proteinExistence type="predicted"/>
<name>A0A840DRA3_9BACL</name>
<dbReference type="GO" id="GO:0003964">
    <property type="term" value="F:RNA-directed DNA polymerase activity"/>
    <property type="evidence" value="ECO:0007669"/>
    <property type="project" value="UniProtKB-KW"/>
</dbReference>
<gene>
    <name evidence="2" type="ORF">GGR02_001817</name>
</gene>
<dbReference type="CDD" id="cd01651">
    <property type="entry name" value="RT_G2_intron"/>
    <property type="match status" value="1"/>
</dbReference>
<dbReference type="PANTHER" id="PTHR34047:SF8">
    <property type="entry name" value="PROTEIN YKFC"/>
    <property type="match status" value="1"/>
</dbReference>
<dbReference type="SUPFAM" id="SSF56672">
    <property type="entry name" value="DNA/RNA polymerases"/>
    <property type="match status" value="1"/>
</dbReference>
<sequence length="354" mass="42041">MKRYDRLYEKIVDFNNLLFAYKQTTKGSRKFKRDAILFSMVEDVNLFNLWKELKTGVYRVGDYIRFKVYEPKERLVSAPHIRDKIVQFAVHNVIKDVYKGVFTKDSYACLEGRGTHRAVEAVQRYMRMAERNFGGGWIVKVDISKFFYTIDREILKRILRKKIACERTLWLLDTIIDSSPEGKVGIPLGNVTSQDFANIYLNELDQYVKRYLGIKYYVRYMDDCIAIVPTREDAKLLKERMIWFLRTKLNLKENEKKTQIFPLKQGVNAYGFKIWTTHRKVRDQSKRAMKRRIKAMDRKLKEGLLTEKEVKQAVDSWLGHARHSNSYNLAKKIFAPYPYIKVEGEMKFGEWRCD</sequence>
<keyword evidence="3" id="KW-1185">Reference proteome</keyword>
<organism evidence="2 3">
    <name type="scientific">Anoxybacteroides voinovskiense</name>
    <dbReference type="NCBI Taxonomy" id="230470"/>
    <lineage>
        <taxon>Bacteria</taxon>
        <taxon>Bacillati</taxon>
        <taxon>Bacillota</taxon>
        <taxon>Bacilli</taxon>
        <taxon>Bacillales</taxon>
        <taxon>Anoxybacillaceae</taxon>
        <taxon>Anoxybacteroides</taxon>
    </lineage>
</organism>
<dbReference type="Proteomes" id="UP000559598">
    <property type="component" value="Unassembled WGS sequence"/>
</dbReference>
<evidence type="ECO:0000259" key="1">
    <source>
        <dbReference type="PROSITE" id="PS50878"/>
    </source>
</evidence>
<keyword evidence="2" id="KW-0695">RNA-directed DNA polymerase</keyword>
<evidence type="ECO:0000313" key="2">
    <source>
        <dbReference type="EMBL" id="MBB4074052.1"/>
    </source>
</evidence>